<evidence type="ECO:0000256" key="2">
    <source>
        <dbReference type="ARBA" id="ARBA00023043"/>
    </source>
</evidence>
<protein>
    <submittedName>
        <fullName evidence="5">Ankyrin repeat protein RF_0381</fullName>
    </submittedName>
</protein>
<dbReference type="PANTHER" id="PTHR24189:SF50">
    <property type="entry name" value="ANKYRIN REPEAT AND SOCS BOX PROTEIN 2"/>
    <property type="match status" value="1"/>
</dbReference>
<evidence type="ECO:0000313" key="5">
    <source>
        <dbReference type="EMBL" id="GJC89497.1"/>
    </source>
</evidence>
<dbReference type="Pfam" id="PF12796">
    <property type="entry name" value="Ank_2"/>
    <property type="match status" value="1"/>
</dbReference>
<sequence length="585" mass="64019">MALSLLTLDKIIFGSLPLPRSNYPARCASISSTSITIACDILKQIEPLLRNAALNIIQCSRKLRGQLDGTLYRQDAPNGLSVLWATARGDAAALRKAVRHGAPVDAQWPRKWRSPWKESCPAKWLAFKHKVKGYTALQIASVLGHTHLIETLIGAGANANAVTVCCWSCEAEEETNAFHDITPRAARKTSLHLAICHRNWSTAEAIIRHGSSLTVDGPDGPEDVVSWIDNNGPNIHNLSALHDLSRHWTPGDGACDFAGWLVTHGGIEVNAPTDQGMTPLATACAAGQFKLAHRLLSLGANCNDRVPTRPTETLIHIALRACNDMGMRRLAVNTGGDEYSIYLSGREEALDMVPELIRLLIAEGVAVDATDANKQTPLRVAATFGELGVIELLLRSGANPEMQDVFGATPLDLAKKQSPLVTAARWSRRPGCGPSPSPTTSDDIGFATDQTGRVVFELSEIHTPHTTSTLRQQCWVVIDGQDPILEHVPHISSTYRGGNPLLVFALSGISAVFWAAKGRPRVILKLKTYDYHVKALRKHIARVEFRDNHNKACFLRFVLPFVLTMEEKSRASLRKTFVLYVLKNI</sequence>
<dbReference type="SUPFAM" id="SSF48403">
    <property type="entry name" value="Ankyrin repeat"/>
    <property type="match status" value="1"/>
</dbReference>
<gene>
    <name evidence="5" type="ORF">ColLi_12335</name>
</gene>
<dbReference type="Proteomes" id="UP001055172">
    <property type="component" value="Unassembled WGS sequence"/>
</dbReference>
<feature type="compositionally biased region" description="Low complexity" evidence="4">
    <location>
        <begin position="429"/>
        <end position="441"/>
    </location>
</feature>
<dbReference type="InterPro" id="IPR050745">
    <property type="entry name" value="Multifunctional_regulatory"/>
</dbReference>
<feature type="repeat" description="ANK" evidence="3">
    <location>
        <begin position="275"/>
        <end position="307"/>
    </location>
</feature>
<evidence type="ECO:0000256" key="3">
    <source>
        <dbReference type="PROSITE-ProRule" id="PRU00023"/>
    </source>
</evidence>
<accession>A0AA37GYS6</accession>
<dbReference type="InterPro" id="IPR036770">
    <property type="entry name" value="Ankyrin_rpt-contain_sf"/>
</dbReference>
<dbReference type="PROSITE" id="PS50088">
    <property type="entry name" value="ANK_REPEAT"/>
    <property type="match status" value="3"/>
</dbReference>
<feature type="region of interest" description="Disordered" evidence="4">
    <location>
        <begin position="425"/>
        <end position="444"/>
    </location>
</feature>
<keyword evidence="2 3" id="KW-0040">ANK repeat</keyword>
<organism evidence="5 6">
    <name type="scientific">Colletotrichum liriopes</name>
    <dbReference type="NCBI Taxonomy" id="708192"/>
    <lineage>
        <taxon>Eukaryota</taxon>
        <taxon>Fungi</taxon>
        <taxon>Dikarya</taxon>
        <taxon>Ascomycota</taxon>
        <taxon>Pezizomycotina</taxon>
        <taxon>Sordariomycetes</taxon>
        <taxon>Hypocreomycetidae</taxon>
        <taxon>Glomerellales</taxon>
        <taxon>Glomerellaceae</taxon>
        <taxon>Colletotrichum</taxon>
        <taxon>Colletotrichum spaethianum species complex</taxon>
    </lineage>
</organism>
<keyword evidence="6" id="KW-1185">Reference proteome</keyword>
<proteinExistence type="predicted"/>
<dbReference type="Pfam" id="PF00023">
    <property type="entry name" value="Ank"/>
    <property type="match status" value="1"/>
</dbReference>
<keyword evidence="1" id="KW-0677">Repeat</keyword>
<dbReference type="AlphaFoldDB" id="A0AA37GYS6"/>
<dbReference type="PANTHER" id="PTHR24189">
    <property type="entry name" value="MYOTROPHIN"/>
    <property type="match status" value="1"/>
</dbReference>
<dbReference type="Gene3D" id="1.25.40.20">
    <property type="entry name" value="Ankyrin repeat-containing domain"/>
    <property type="match status" value="2"/>
</dbReference>
<reference evidence="5 6" key="1">
    <citation type="submission" date="2021-07" db="EMBL/GenBank/DDBJ databases">
        <title>Genome data of Colletotrichum spaethianum.</title>
        <authorList>
            <person name="Utami Y.D."/>
            <person name="Hiruma K."/>
        </authorList>
    </citation>
    <scope>NUCLEOTIDE SEQUENCE [LARGE SCALE GENOMIC DNA]</scope>
    <source>
        <strain evidence="5 6">MAFF 242679</strain>
    </source>
</reference>
<feature type="repeat" description="ANK" evidence="3">
    <location>
        <begin position="132"/>
        <end position="164"/>
    </location>
</feature>
<dbReference type="SMART" id="SM00248">
    <property type="entry name" value="ANK"/>
    <property type="match status" value="6"/>
</dbReference>
<comment type="caution">
    <text evidence="5">The sequence shown here is derived from an EMBL/GenBank/DDBJ whole genome shotgun (WGS) entry which is preliminary data.</text>
</comment>
<evidence type="ECO:0000256" key="1">
    <source>
        <dbReference type="ARBA" id="ARBA00022737"/>
    </source>
</evidence>
<dbReference type="InterPro" id="IPR002110">
    <property type="entry name" value="Ankyrin_rpt"/>
</dbReference>
<evidence type="ECO:0000313" key="6">
    <source>
        <dbReference type="Proteomes" id="UP001055172"/>
    </source>
</evidence>
<name>A0AA37GYS6_9PEZI</name>
<evidence type="ECO:0000256" key="4">
    <source>
        <dbReference type="SAM" id="MobiDB-lite"/>
    </source>
</evidence>
<feature type="repeat" description="ANK" evidence="3">
    <location>
        <begin position="373"/>
        <end position="405"/>
    </location>
</feature>
<dbReference type="PROSITE" id="PS50297">
    <property type="entry name" value="ANK_REP_REGION"/>
    <property type="match status" value="3"/>
</dbReference>
<dbReference type="EMBL" id="BPPX01000042">
    <property type="protein sequence ID" value="GJC89497.1"/>
    <property type="molecule type" value="Genomic_DNA"/>
</dbReference>